<dbReference type="Proteomes" id="UP000755104">
    <property type="component" value="Unassembled WGS sequence"/>
</dbReference>
<name>A0ABS7JDJ4_9SPHN</name>
<dbReference type="PANTHER" id="PTHR35802:SF1">
    <property type="entry name" value="PROTEASE SYNTHASE AND SPORULATION PROTEIN PAI 2"/>
    <property type="match status" value="1"/>
</dbReference>
<dbReference type="SUPFAM" id="SSF50475">
    <property type="entry name" value="FMN-binding split barrel"/>
    <property type="match status" value="1"/>
</dbReference>
<keyword evidence="2" id="KW-1185">Reference proteome</keyword>
<protein>
    <submittedName>
        <fullName evidence="1">FMN-binding negative transcriptional regulator</fullName>
    </submittedName>
</protein>
<dbReference type="PANTHER" id="PTHR35802">
    <property type="entry name" value="PROTEASE SYNTHASE AND SPORULATION PROTEIN PAI 2"/>
    <property type="match status" value="1"/>
</dbReference>
<dbReference type="InterPro" id="IPR012349">
    <property type="entry name" value="Split_barrel_FMN-bd"/>
</dbReference>
<dbReference type="PIRSF" id="PIRSF010372">
    <property type="entry name" value="PaiB"/>
    <property type="match status" value="1"/>
</dbReference>
<sequence length="211" mass="23590">MRTSSIFQPDEVAARAMFDEHPLAQIFSWHGGDAAATPLPLLVNWSKDGAPRVTSVVGHFGRTNPQLDIIARNPQALITFMGHHSYVSPSWLDDRTQAPTWNYATAHLVVDIALMDTPAAARAAVDRLTAHMEAGRLQAWHRDEMGARYEQLVRGVIAFEGRVVDARYKFKLGQNERPDVLRDILDGLASEGRHDLRKWMIAQNSGRLESV</sequence>
<dbReference type="Pfam" id="PF04299">
    <property type="entry name" value="FMN_bind_2"/>
    <property type="match status" value="1"/>
</dbReference>
<evidence type="ECO:0000313" key="2">
    <source>
        <dbReference type="Proteomes" id="UP000755104"/>
    </source>
</evidence>
<organism evidence="1 2">
    <name type="scientific">Qipengyuania qiaonensis</name>
    <dbReference type="NCBI Taxonomy" id="2867240"/>
    <lineage>
        <taxon>Bacteria</taxon>
        <taxon>Pseudomonadati</taxon>
        <taxon>Pseudomonadota</taxon>
        <taxon>Alphaproteobacteria</taxon>
        <taxon>Sphingomonadales</taxon>
        <taxon>Erythrobacteraceae</taxon>
        <taxon>Qipengyuania</taxon>
    </lineage>
</organism>
<proteinExistence type="predicted"/>
<evidence type="ECO:0000313" key="1">
    <source>
        <dbReference type="EMBL" id="MBX7484020.1"/>
    </source>
</evidence>
<dbReference type="RefSeq" id="WP_221560428.1">
    <property type="nucleotide sequence ID" value="NZ_JAIGNO010000018.1"/>
</dbReference>
<reference evidence="1 2" key="1">
    <citation type="submission" date="2021-08" db="EMBL/GenBank/DDBJ databases">
        <title>Comparative Genomics Analysis of the Genus Qipengyuania Reveals Extensive Genetic Diversity and Metabolic Versatility, Including the Description of Fifteen Novel Species.</title>
        <authorList>
            <person name="Liu Y."/>
        </authorList>
    </citation>
    <scope>NUCLEOTIDE SEQUENCE [LARGE SCALE GENOMIC DNA]</scope>
    <source>
        <strain evidence="1 2">6D47A</strain>
    </source>
</reference>
<accession>A0ABS7JDJ4</accession>
<dbReference type="EMBL" id="JAIGNO010000018">
    <property type="protein sequence ID" value="MBX7484020.1"/>
    <property type="molecule type" value="Genomic_DNA"/>
</dbReference>
<dbReference type="Gene3D" id="2.30.110.10">
    <property type="entry name" value="Electron Transport, Fmn-binding Protein, Chain A"/>
    <property type="match status" value="1"/>
</dbReference>
<comment type="caution">
    <text evidence="1">The sequence shown here is derived from an EMBL/GenBank/DDBJ whole genome shotgun (WGS) entry which is preliminary data.</text>
</comment>
<gene>
    <name evidence="1" type="ORF">K3174_15935</name>
</gene>
<dbReference type="InterPro" id="IPR007396">
    <property type="entry name" value="TR_PAI2-type"/>
</dbReference>